<organism evidence="2">
    <name type="scientific">Ananas comosus var. bracteatus</name>
    <name type="common">red pineapple</name>
    <dbReference type="NCBI Taxonomy" id="296719"/>
    <lineage>
        <taxon>Eukaryota</taxon>
        <taxon>Viridiplantae</taxon>
        <taxon>Streptophyta</taxon>
        <taxon>Embryophyta</taxon>
        <taxon>Tracheophyta</taxon>
        <taxon>Spermatophyta</taxon>
        <taxon>Magnoliopsida</taxon>
        <taxon>Liliopsida</taxon>
        <taxon>Poales</taxon>
        <taxon>Bromeliaceae</taxon>
        <taxon>Bromelioideae</taxon>
        <taxon>Ananas</taxon>
    </lineage>
</organism>
<dbReference type="EMBL" id="LR862135">
    <property type="protein sequence ID" value="CAD1840367.1"/>
    <property type="molecule type" value="Genomic_DNA"/>
</dbReference>
<feature type="compositionally biased region" description="Low complexity" evidence="1">
    <location>
        <begin position="43"/>
        <end position="58"/>
    </location>
</feature>
<proteinExistence type="predicted"/>
<sequence>MSTKLQRSSVSFRRQGSSGHIWSDPLDANKGSSAVDAAPHLPEAPVAVPMPSSAPPIANLSASIAPPLATPPARRPQPRFRCGFFAVLCPCIRPSPSTTTTTTPIQ</sequence>
<evidence type="ECO:0000313" key="2">
    <source>
        <dbReference type="EMBL" id="CAD1840367.1"/>
    </source>
</evidence>
<evidence type="ECO:0000256" key="1">
    <source>
        <dbReference type="SAM" id="MobiDB-lite"/>
    </source>
</evidence>
<reference evidence="2" key="1">
    <citation type="submission" date="2020-07" db="EMBL/GenBank/DDBJ databases">
        <authorList>
            <person name="Lin J."/>
        </authorList>
    </citation>
    <scope>NUCLEOTIDE SEQUENCE</scope>
</reference>
<dbReference type="Pfam" id="PF15697">
    <property type="entry name" value="DUF4666"/>
    <property type="match status" value="1"/>
</dbReference>
<protein>
    <submittedName>
        <fullName evidence="2">Uncharacterized protein</fullName>
    </submittedName>
</protein>
<feature type="compositionally biased region" description="Polar residues" evidence="1">
    <location>
        <begin position="1"/>
        <end position="20"/>
    </location>
</feature>
<name>A0A6V7QBV7_ANACO</name>
<gene>
    <name evidence="2" type="ORF">CB5_LOCUS23578</name>
</gene>
<feature type="region of interest" description="Disordered" evidence="1">
    <location>
        <begin position="1"/>
        <end position="75"/>
    </location>
</feature>
<accession>A0A6V7QBV7</accession>
<dbReference type="AlphaFoldDB" id="A0A6V7QBV7"/>
<dbReference type="InterPro" id="IPR031421">
    <property type="entry name" value="DUF4666"/>
</dbReference>